<gene>
    <name evidence="2" type="ORF">CA3LBN_001908</name>
</gene>
<dbReference type="PANTHER" id="PTHR34693:SF1">
    <property type="entry name" value="PROTEIN PAR32"/>
    <property type="match status" value="1"/>
</dbReference>
<dbReference type="InterPro" id="IPR022024">
    <property type="entry name" value="DUF3602"/>
</dbReference>
<keyword evidence="3" id="KW-1185">Reference proteome</keyword>
<feature type="compositionally biased region" description="Polar residues" evidence="1">
    <location>
        <begin position="423"/>
        <end position="436"/>
    </location>
</feature>
<evidence type="ECO:0000313" key="3">
    <source>
        <dbReference type="Proteomes" id="UP000825434"/>
    </source>
</evidence>
<feature type="compositionally biased region" description="Basic and acidic residues" evidence="1">
    <location>
        <begin position="383"/>
        <end position="396"/>
    </location>
</feature>
<feature type="compositionally biased region" description="Low complexity" evidence="1">
    <location>
        <begin position="297"/>
        <end position="310"/>
    </location>
</feature>
<dbReference type="InterPro" id="IPR053203">
    <property type="entry name" value="Cisplatin_resist-associated"/>
</dbReference>
<accession>A0ABX8I8T2</accession>
<feature type="region of interest" description="Disordered" evidence="1">
    <location>
        <begin position="266"/>
        <end position="334"/>
    </location>
</feature>
<evidence type="ECO:0000256" key="1">
    <source>
        <dbReference type="SAM" id="MobiDB-lite"/>
    </source>
</evidence>
<organism evidence="2 3">
    <name type="scientific">Candidozyma haemuli</name>
    <dbReference type="NCBI Taxonomy" id="45357"/>
    <lineage>
        <taxon>Eukaryota</taxon>
        <taxon>Fungi</taxon>
        <taxon>Dikarya</taxon>
        <taxon>Ascomycota</taxon>
        <taxon>Saccharomycotina</taxon>
        <taxon>Pichiomycetes</taxon>
        <taxon>Metschnikowiaceae</taxon>
        <taxon>Candidozyma</taxon>
    </lineage>
</organism>
<proteinExistence type="predicted"/>
<reference evidence="2 3" key="1">
    <citation type="submission" date="2021-06" db="EMBL/GenBank/DDBJ databases">
        <title>Candida outbreak in Lebanon.</title>
        <authorList>
            <person name="Finianos M."/>
        </authorList>
    </citation>
    <scope>NUCLEOTIDE SEQUENCE [LARGE SCALE GENOMIC DNA]</scope>
    <source>
        <strain evidence="2">CA3LBN</strain>
    </source>
</reference>
<name>A0ABX8I8T2_9ASCO</name>
<dbReference type="Proteomes" id="UP000825434">
    <property type="component" value="Chromosome 2"/>
</dbReference>
<protein>
    <submittedName>
        <fullName evidence="2">Uncharacterized protein</fullName>
    </submittedName>
</protein>
<dbReference type="Pfam" id="PF12223">
    <property type="entry name" value="DUF3602"/>
    <property type="match status" value="1"/>
</dbReference>
<sequence length="530" mass="58669">MKHYIRRGNGTITAYFYKTIADLLINFFACVRRSPSSAKTYKVRFRHGSVAFPHVRFEMAAKFSPTPYNQGIPPPQLPMAWKQIKRSVSNWSLNSRVAVNDDLTSMEVYDPAPHHSDEEPTEMHSILPMVSMGNGFNSVDIKRNSAYIPKKSAPPPPSPPTPRNAKLRNFFKISPKPLSEAPDVVKSILQRAGTTKGNSKRRLKDRAPSLIKRSKTVKTENREKVCLQESSSECSFATATSFEEERTLNVEKPSIKAMAELTMESDKKGKLDPGSPSKAFANGNVAELGPPMQHGANSNGNSSDDSFNFFENPAKAPSQKTHKKRISRTSKHGSDINWGDELAKEMVEMLERHRLQGGAGNIVSEKEPETHQITSNHKHHNDHRHEDREGRSHDKQYYVSTGRGGAGNIKRSSSIPSPKLVPQGSNTPAITQNKFTTGRGGYGNMVENEDPEFTRKLQDVDGKKTEDDLQAVSSAKSFSVGRGGFGNVVSAEHSGDSNNSNNLYTVVSQGSRHQEEKKGFVEKVKGFFGS</sequence>
<feature type="region of interest" description="Disordered" evidence="1">
    <location>
        <begin position="362"/>
        <end position="450"/>
    </location>
</feature>
<dbReference type="PANTHER" id="PTHR34693">
    <property type="entry name" value="PROTEIN PAR32"/>
    <property type="match status" value="1"/>
</dbReference>
<evidence type="ECO:0000313" key="2">
    <source>
        <dbReference type="EMBL" id="QWU87643.1"/>
    </source>
</evidence>
<dbReference type="EMBL" id="CP076662">
    <property type="protein sequence ID" value="QWU87643.1"/>
    <property type="molecule type" value="Genomic_DNA"/>
</dbReference>
<feature type="compositionally biased region" description="Basic residues" evidence="1">
    <location>
        <begin position="320"/>
        <end position="331"/>
    </location>
</feature>